<proteinExistence type="predicted"/>
<dbReference type="GO" id="GO:0003677">
    <property type="term" value="F:DNA binding"/>
    <property type="evidence" value="ECO:0007669"/>
    <property type="project" value="InterPro"/>
</dbReference>
<protein>
    <recommendedName>
        <fullName evidence="4">MAJIN protein</fullName>
    </recommendedName>
</protein>
<dbReference type="PANTHER" id="PTHR35824">
    <property type="entry name" value="MEMBRANE-ANCHORED JUNCTION PROTEIN MAJIN"/>
    <property type="match status" value="1"/>
</dbReference>
<dbReference type="Pfam" id="PF15077">
    <property type="entry name" value="MAJIN"/>
    <property type="match status" value="1"/>
</dbReference>
<feature type="non-terminal residue" evidence="2">
    <location>
        <position position="1"/>
    </location>
</feature>
<dbReference type="AlphaFoldDB" id="A0A091QQR5"/>
<dbReference type="GO" id="GO:0005637">
    <property type="term" value="C:nuclear inner membrane"/>
    <property type="evidence" value="ECO:0007669"/>
    <property type="project" value="TreeGrafter"/>
</dbReference>
<organism evidence="2 3">
    <name type="scientific">Leptosomus discolor</name>
    <name type="common">Madagascar cuckoo roller</name>
    <name type="synonym">Cuculus discolor</name>
    <dbReference type="NCBI Taxonomy" id="188344"/>
    <lineage>
        <taxon>Eukaryota</taxon>
        <taxon>Metazoa</taxon>
        <taxon>Chordata</taxon>
        <taxon>Craniata</taxon>
        <taxon>Vertebrata</taxon>
        <taxon>Euteleostomi</taxon>
        <taxon>Archelosauria</taxon>
        <taxon>Archosauria</taxon>
        <taxon>Dinosauria</taxon>
        <taxon>Saurischia</taxon>
        <taxon>Theropoda</taxon>
        <taxon>Coelurosauria</taxon>
        <taxon>Aves</taxon>
        <taxon>Neognathae</taxon>
        <taxon>Neoaves</taxon>
        <taxon>Telluraves</taxon>
        <taxon>Coraciimorphae</taxon>
        <taxon>Coraciiformes</taxon>
        <taxon>Leptosomidae</taxon>
        <taxon>Leptosomus</taxon>
    </lineage>
</organism>
<dbReference type="GO" id="GO:0007129">
    <property type="term" value="P:homologous chromosome pairing at meiosis"/>
    <property type="evidence" value="ECO:0007669"/>
    <property type="project" value="TreeGrafter"/>
</dbReference>
<keyword evidence="3" id="KW-1185">Reference proteome</keyword>
<evidence type="ECO:0000313" key="3">
    <source>
        <dbReference type="Proteomes" id="UP000053001"/>
    </source>
</evidence>
<evidence type="ECO:0008006" key="4">
    <source>
        <dbReference type="Google" id="ProtNLM"/>
    </source>
</evidence>
<accession>A0A091QQR5</accession>
<evidence type="ECO:0000313" key="2">
    <source>
        <dbReference type="EMBL" id="KFQ11764.1"/>
    </source>
</evidence>
<dbReference type="EMBL" id="KK679499">
    <property type="protein sequence ID" value="KFQ11764.1"/>
    <property type="molecule type" value="Genomic_DNA"/>
</dbReference>
<gene>
    <name evidence="2" type="ORF">N330_05265</name>
</gene>
<dbReference type="Proteomes" id="UP000053001">
    <property type="component" value="Unassembled WGS sequence"/>
</dbReference>
<reference evidence="2 3" key="1">
    <citation type="submission" date="2014-04" db="EMBL/GenBank/DDBJ databases">
        <title>Genome evolution of avian class.</title>
        <authorList>
            <person name="Zhang G."/>
            <person name="Li C."/>
        </authorList>
    </citation>
    <scope>NUCLEOTIDE SEQUENCE [LARGE SCALE GENOMIC DNA]</scope>
    <source>
        <strain evidence="2">BGI_N330</strain>
    </source>
</reference>
<feature type="region of interest" description="Disordered" evidence="1">
    <location>
        <begin position="45"/>
        <end position="82"/>
    </location>
</feature>
<dbReference type="GO" id="GO:0070197">
    <property type="term" value="P:meiotic attachment of telomere to nuclear envelope"/>
    <property type="evidence" value="ECO:0007669"/>
    <property type="project" value="TreeGrafter"/>
</dbReference>
<feature type="non-terminal residue" evidence="2">
    <location>
        <position position="122"/>
    </location>
</feature>
<dbReference type="PANTHER" id="PTHR35824:SF1">
    <property type="entry name" value="MEMBRANE-ANCHORED JUNCTION PROTEIN"/>
    <property type="match status" value="1"/>
</dbReference>
<sequence>VRFKHENIRLVPYPYICTMYLELNSFQQTISCGKEVNKGSDELVKRRNEVSESPSVEETVKRRRVEVKAEASHPQLGMDRSGADCVHHMSKAKHQLEANSCKENECEFSPASLTMGCNQVSF</sequence>
<name>A0A091QQR5_LEPDC</name>
<dbReference type="PhylomeDB" id="A0A091QQR5"/>
<evidence type="ECO:0000256" key="1">
    <source>
        <dbReference type="SAM" id="MobiDB-lite"/>
    </source>
</evidence>
<dbReference type="InterPro" id="IPR027816">
    <property type="entry name" value="MAJIN"/>
</dbReference>